<sequence>MEHLWSIIRLVTHPAGVLADFCRFCNSTPLAIPFVRRLTIVGQALEADAPYNLIDFGIIRELLSTFTSCKTLEVNDVAWSITSFDFSPPAVVSQLEELSVTDTEFTGTSSVVPAFALAYPNMRELIMLGNYWSHDVDLCTLRDPPLGSLTVIYFSYLTPFNADQLASIIGSSRTKVTFLHVTIHISSFGEGESYVV</sequence>
<dbReference type="SUPFAM" id="SSF52047">
    <property type="entry name" value="RNI-like"/>
    <property type="match status" value="1"/>
</dbReference>
<name>A0A9P3LI69_9APHY</name>
<protein>
    <submittedName>
        <fullName evidence="1">Uncharacterized protein</fullName>
    </submittedName>
</protein>
<dbReference type="EMBL" id="BPQB01000055">
    <property type="protein sequence ID" value="GJE96055.1"/>
    <property type="molecule type" value="Genomic_DNA"/>
</dbReference>
<evidence type="ECO:0000313" key="2">
    <source>
        <dbReference type="Proteomes" id="UP000703269"/>
    </source>
</evidence>
<accession>A0A9P3LI69</accession>
<dbReference type="AlphaFoldDB" id="A0A9P3LI69"/>
<proteinExistence type="predicted"/>
<organism evidence="1 2">
    <name type="scientific">Phanerochaete sordida</name>
    <dbReference type="NCBI Taxonomy" id="48140"/>
    <lineage>
        <taxon>Eukaryota</taxon>
        <taxon>Fungi</taxon>
        <taxon>Dikarya</taxon>
        <taxon>Basidiomycota</taxon>
        <taxon>Agaricomycotina</taxon>
        <taxon>Agaricomycetes</taxon>
        <taxon>Polyporales</taxon>
        <taxon>Phanerochaetaceae</taxon>
        <taxon>Phanerochaete</taxon>
    </lineage>
</organism>
<comment type="caution">
    <text evidence="1">The sequence shown here is derived from an EMBL/GenBank/DDBJ whole genome shotgun (WGS) entry which is preliminary data.</text>
</comment>
<keyword evidence="2" id="KW-1185">Reference proteome</keyword>
<gene>
    <name evidence="1" type="ORF">PsYK624_122480</name>
</gene>
<dbReference type="Proteomes" id="UP000703269">
    <property type="component" value="Unassembled WGS sequence"/>
</dbReference>
<evidence type="ECO:0000313" key="1">
    <source>
        <dbReference type="EMBL" id="GJE96055.1"/>
    </source>
</evidence>
<reference evidence="1 2" key="1">
    <citation type="submission" date="2021-08" db="EMBL/GenBank/DDBJ databases">
        <title>Draft Genome Sequence of Phanerochaete sordida strain YK-624.</title>
        <authorList>
            <person name="Mori T."/>
            <person name="Dohra H."/>
            <person name="Suzuki T."/>
            <person name="Kawagishi H."/>
            <person name="Hirai H."/>
        </authorList>
    </citation>
    <scope>NUCLEOTIDE SEQUENCE [LARGE SCALE GENOMIC DNA]</scope>
    <source>
        <strain evidence="1 2">YK-624</strain>
    </source>
</reference>